<accession>A0A6B1D7B7</accession>
<dbReference type="GO" id="GO:0110001">
    <property type="term" value="C:toxin-antitoxin complex"/>
    <property type="evidence" value="ECO:0007669"/>
    <property type="project" value="InterPro"/>
</dbReference>
<evidence type="ECO:0000313" key="1">
    <source>
        <dbReference type="EMBL" id="MYC95342.1"/>
    </source>
</evidence>
<protein>
    <submittedName>
        <fullName evidence="1">Type II toxin-antitoxin system HigB family toxin</fullName>
    </submittedName>
</protein>
<comment type="caution">
    <text evidence="1">The sequence shown here is derived from an EMBL/GenBank/DDBJ whole genome shotgun (WGS) entry which is preliminary data.</text>
</comment>
<gene>
    <name evidence="1" type="ORF">F4X14_10245</name>
</gene>
<name>A0A6B1D7B7_9CHLR</name>
<dbReference type="Pfam" id="PF09907">
    <property type="entry name" value="HigB_toxin"/>
    <property type="match status" value="1"/>
</dbReference>
<dbReference type="EMBL" id="VXMH01000052">
    <property type="protein sequence ID" value="MYC95342.1"/>
    <property type="molecule type" value="Genomic_DNA"/>
</dbReference>
<dbReference type="GO" id="GO:0003723">
    <property type="term" value="F:RNA binding"/>
    <property type="evidence" value="ECO:0007669"/>
    <property type="project" value="InterPro"/>
</dbReference>
<sequence>MDLINELIIDKAKREHADARKWLTNWRHEVKSGNWENPDEVRKRFTRASILPNNRVVFRVKGNRYRLVVQIDYRKGIVVVVFFGTHPEYDEFNAKET</sequence>
<organism evidence="1">
    <name type="scientific">Caldilineaceae bacterium SB0661_bin_32</name>
    <dbReference type="NCBI Taxonomy" id="2605255"/>
    <lineage>
        <taxon>Bacteria</taxon>
        <taxon>Bacillati</taxon>
        <taxon>Chloroflexota</taxon>
        <taxon>Caldilineae</taxon>
        <taxon>Caldilineales</taxon>
        <taxon>Caldilineaceae</taxon>
    </lineage>
</organism>
<reference evidence="1" key="1">
    <citation type="submission" date="2019-09" db="EMBL/GenBank/DDBJ databases">
        <title>Characterisation of the sponge microbiome using genome-centric metagenomics.</title>
        <authorList>
            <person name="Engelberts J.P."/>
            <person name="Robbins S.J."/>
            <person name="De Goeij J.M."/>
            <person name="Aranda M."/>
            <person name="Bell S.C."/>
            <person name="Webster N.S."/>
        </authorList>
    </citation>
    <scope>NUCLEOTIDE SEQUENCE</scope>
    <source>
        <strain evidence="1">SB0661_bin_32</strain>
    </source>
</reference>
<dbReference type="InterPro" id="IPR018669">
    <property type="entry name" value="Toxin_HigB"/>
</dbReference>
<proteinExistence type="predicted"/>
<dbReference type="GO" id="GO:0004519">
    <property type="term" value="F:endonuclease activity"/>
    <property type="evidence" value="ECO:0007669"/>
    <property type="project" value="InterPro"/>
</dbReference>
<dbReference type="AlphaFoldDB" id="A0A6B1D7B7"/>